<feature type="transmembrane region" description="Helical" evidence="6">
    <location>
        <begin position="6"/>
        <end position="24"/>
    </location>
</feature>
<keyword evidence="5 6" id="KW-0472">Membrane</keyword>
<keyword evidence="3" id="KW-0201">Cytochrome c-type biogenesis</keyword>
<feature type="transmembrane region" description="Helical" evidence="6">
    <location>
        <begin position="214"/>
        <end position="230"/>
    </location>
</feature>
<evidence type="ECO:0000256" key="6">
    <source>
        <dbReference type="SAM" id="Phobius"/>
    </source>
</evidence>
<evidence type="ECO:0000313" key="9">
    <source>
        <dbReference type="Proteomes" id="UP000238701"/>
    </source>
</evidence>
<evidence type="ECO:0000313" key="8">
    <source>
        <dbReference type="EMBL" id="SPF48267.1"/>
    </source>
</evidence>
<dbReference type="OrthoDB" id="114897at2"/>
<evidence type="ECO:0000256" key="2">
    <source>
        <dbReference type="ARBA" id="ARBA00022692"/>
    </source>
</evidence>
<dbReference type="Pfam" id="PF01578">
    <property type="entry name" value="Cytochrom_C_asm"/>
    <property type="match status" value="1"/>
</dbReference>
<protein>
    <submittedName>
        <fullName evidence="8">Cytochrome c assembly protein</fullName>
    </submittedName>
</protein>
<feature type="transmembrane region" description="Helical" evidence="6">
    <location>
        <begin position="182"/>
        <end position="202"/>
    </location>
</feature>
<proteinExistence type="predicted"/>
<evidence type="ECO:0000256" key="3">
    <source>
        <dbReference type="ARBA" id="ARBA00022748"/>
    </source>
</evidence>
<feature type="transmembrane region" description="Helical" evidence="6">
    <location>
        <begin position="69"/>
        <end position="86"/>
    </location>
</feature>
<evidence type="ECO:0000256" key="4">
    <source>
        <dbReference type="ARBA" id="ARBA00022989"/>
    </source>
</evidence>
<evidence type="ECO:0000259" key="7">
    <source>
        <dbReference type="Pfam" id="PF01578"/>
    </source>
</evidence>
<organism evidence="8 9">
    <name type="scientific">Candidatus Sulfotelmatobacter kueseliae</name>
    <dbReference type="NCBI Taxonomy" id="2042962"/>
    <lineage>
        <taxon>Bacteria</taxon>
        <taxon>Pseudomonadati</taxon>
        <taxon>Acidobacteriota</taxon>
        <taxon>Terriglobia</taxon>
        <taxon>Terriglobales</taxon>
        <taxon>Candidatus Korobacteraceae</taxon>
        <taxon>Candidatus Sulfotelmatobacter</taxon>
    </lineage>
</organism>
<dbReference type="InterPro" id="IPR002541">
    <property type="entry name" value="Cyt_c_assembly"/>
</dbReference>
<feature type="transmembrane region" description="Helical" evidence="6">
    <location>
        <begin position="36"/>
        <end position="57"/>
    </location>
</feature>
<accession>A0A2U3L8N0</accession>
<evidence type="ECO:0000256" key="1">
    <source>
        <dbReference type="ARBA" id="ARBA00004141"/>
    </source>
</evidence>
<dbReference type="EMBL" id="OMOD01000180">
    <property type="protein sequence ID" value="SPF48267.1"/>
    <property type="molecule type" value="Genomic_DNA"/>
</dbReference>
<dbReference type="AlphaFoldDB" id="A0A2U3L8N0"/>
<reference evidence="9" key="1">
    <citation type="submission" date="2018-02" db="EMBL/GenBank/DDBJ databases">
        <authorList>
            <person name="Hausmann B."/>
        </authorList>
    </citation>
    <scope>NUCLEOTIDE SEQUENCE [LARGE SCALE GENOMIC DNA]</scope>
    <source>
        <strain evidence="9">Peat soil MAG SbA1</strain>
    </source>
</reference>
<dbReference type="PANTHER" id="PTHR30071">
    <property type="entry name" value="HEME EXPORTER PROTEIN C"/>
    <property type="match status" value="1"/>
</dbReference>
<gene>
    <name evidence="8" type="ORF">SBA1_820069</name>
</gene>
<dbReference type="Proteomes" id="UP000238701">
    <property type="component" value="Unassembled WGS sequence"/>
</dbReference>
<dbReference type="GO" id="GO:0020037">
    <property type="term" value="F:heme binding"/>
    <property type="evidence" value="ECO:0007669"/>
    <property type="project" value="InterPro"/>
</dbReference>
<keyword evidence="4 6" id="KW-1133">Transmembrane helix</keyword>
<dbReference type="InterPro" id="IPR045062">
    <property type="entry name" value="Cyt_c_biogenesis_CcsA/CcmC"/>
</dbReference>
<evidence type="ECO:0000256" key="5">
    <source>
        <dbReference type="ARBA" id="ARBA00023136"/>
    </source>
</evidence>
<sequence length="269" mass="30019">MSLLWLRFALGCYFIGLVYAFVALSRTSDLFARIALHAASLGMVFHFVSLVEVFLSGQFVWASVHNGESLLAFISMTFFMVIYAIYKTTSPGVVVFPVVFFLTFVAAVDQQPVLLTALVQRRGWLIAHIILIFTGYAALVLSFGASLLYLLQERRLKAKKPSSLTSFLPPLETIDQIGYRSLLLGFPFMTLGLLTGSVVALTTYGRVNFLDPKILLSVLMWAVYMIMVFTRWNSGWRGRRAAILASFAFVAALAAWAANYFSTMHRFAS</sequence>
<comment type="subcellular location">
    <subcellularLocation>
        <location evidence="1">Membrane</location>
        <topology evidence="1">Multi-pass membrane protein</topology>
    </subcellularLocation>
</comment>
<feature type="transmembrane region" description="Helical" evidence="6">
    <location>
        <begin position="125"/>
        <end position="151"/>
    </location>
</feature>
<dbReference type="PANTHER" id="PTHR30071:SF1">
    <property type="entry name" value="CYTOCHROME B_B6 PROTEIN-RELATED"/>
    <property type="match status" value="1"/>
</dbReference>
<dbReference type="GO" id="GO:0005886">
    <property type="term" value="C:plasma membrane"/>
    <property type="evidence" value="ECO:0007669"/>
    <property type="project" value="TreeGrafter"/>
</dbReference>
<feature type="domain" description="Cytochrome c assembly protein" evidence="7">
    <location>
        <begin position="40"/>
        <end position="252"/>
    </location>
</feature>
<name>A0A2U3L8N0_9BACT</name>
<feature type="transmembrane region" description="Helical" evidence="6">
    <location>
        <begin position="93"/>
        <end position="113"/>
    </location>
</feature>
<feature type="transmembrane region" description="Helical" evidence="6">
    <location>
        <begin position="242"/>
        <end position="261"/>
    </location>
</feature>
<dbReference type="GO" id="GO:0017004">
    <property type="term" value="P:cytochrome complex assembly"/>
    <property type="evidence" value="ECO:0007669"/>
    <property type="project" value="UniProtKB-KW"/>
</dbReference>
<keyword evidence="2 6" id="KW-0812">Transmembrane</keyword>